<protein>
    <recommendedName>
        <fullName evidence="6">Alcohol dehydrogenase 2</fullName>
    </recommendedName>
    <alternativeName>
        <fullName evidence="7">Alcohol dehydrogenase II</fullName>
    </alternativeName>
</protein>
<keyword evidence="11" id="KW-1185">Reference proteome</keyword>
<evidence type="ECO:0000256" key="2">
    <source>
        <dbReference type="ARBA" id="ARBA00007358"/>
    </source>
</evidence>
<dbReference type="GO" id="GO:0004022">
    <property type="term" value="F:alcohol dehydrogenase (NAD+) activity"/>
    <property type="evidence" value="ECO:0007669"/>
    <property type="project" value="UniProtKB-EC"/>
</dbReference>
<dbReference type="Proteomes" id="UP000244880">
    <property type="component" value="Unassembled WGS sequence"/>
</dbReference>
<evidence type="ECO:0000256" key="1">
    <source>
        <dbReference type="ARBA" id="ARBA00001962"/>
    </source>
</evidence>
<evidence type="ECO:0000256" key="7">
    <source>
        <dbReference type="ARBA" id="ARBA00076680"/>
    </source>
</evidence>
<evidence type="ECO:0000256" key="4">
    <source>
        <dbReference type="ARBA" id="ARBA00049164"/>
    </source>
</evidence>
<dbReference type="SUPFAM" id="SSF56796">
    <property type="entry name" value="Dehydroquinate synthase-like"/>
    <property type="match status" value="1"/>
</dbReference>
<dbReference type="GO" id="GO:0046872">
    <property type="term" value="F:metal ion binding"/>
    <property type="evidence" value="ECO:0007669"/>
    <property type="project" value="InterPro"/>
</dbReference>
<name>A0A2R8BPD0_9RHOB</name>
<feature type="domain" description="Alcohol dehydrogenase iron-type/glycerol dehydrogenase GldA" evidence="8">
    <location>
        <begin position="48"/>
        <end position="215"/>
    </location>
</feature>
<dbReference type="FunFam" id="1.20.1090.10:FF:000001">
    <property type="entry name" value="Aldehyde-alcohol dehydrogenase"/>
    <property type="match status" value="1"/>
</dbReference>
<comment type="similarity">
    <text evidence="2">Belongs to the iron-containing alcohol dehydrogenase family.</text>
</comment>
<dbReference type="InterPro" id="IPR039697">
    <property type="entry name" value="Alcohol_dehydrogenase_Fe"/>
</dbReference>
<comment type="cofactor">
    <cofactor evidence="1">
        <name>Fe cation</name>
        <dbReference type="ChEBI" id="CHEBI:24875"/>
    </cofactor>
</comment>
<dbReference type="InterPro" id="IPR001670">
    <property type="entry name" value="ADH_Fe/GldA"/>
</dbReference>
<evidence type="ECO:0000259" key="8">
    <source>
        <dbReference type="Pfam" id="PF00465"/>
    </source>
</evidence>
<reference evidence="10 11" key="1">
    <citation type="submission" date="2018-03" db="EMBL/GenBank/DDBJ databases">
        <authorList>
            <person name="Keele B.F."/>
        </authorList>
    </citation>
    <scope>NUCLEOTIDE SEQUENCE [LARGE SCALE GENOMIC DNA]</scope>
    <source>
        <strain evidence="10 11">CECT 8599</strain>
    </source>
</reference>
<proteinExistence type="inferred from homology"/>
<sequence>MILLTATSSSSTDPNCIKGAAQSSLWASNQTQAKATLTMQTFVRIQSPRIIRIGGGVVQELPEVMMQMAVSRPLIITDKGLVSLGHVQRLCDILDAANLPYGLFDGVIEDPTDTCVDAGIAALNAGDYDCIIGFGGGSPMDTAKAISFMSVNPGHVRDYKAPRQIDRCGLPVICVPTTGGTGSELTRWCVITDTGAPEKYNLSGLACVGTAALIDWQFTTTKPARITADTGIDSLTHALEAYVSKRAHAYTDAFALSAMPLIATQLRTACNDPTNATAREALMLAASQAGMAFSNASVALVHGMSRPIGAHFHVAHGLSNAMLLPVVTAFSVQAAPARYAEAARVMGFAEASDSDATACDKLVRSLKALNADLKVPSPSQLGHEADDDMLHLMARQALASGSPQNNPRVPSEDEIVALYKKMW</sequence>
<dbReference type="CDD" id="cd08194">
    <property type="entry name" value="Fe-ADH-like"/>
    <property type="match status" value="1"/>
</dbReference>
<dbReference type="EMBL" id="OMOR01000002">
    <property type="protein sequence ID" value="SPH27400.1"/>
    <property type="molecule type" value="Genomic_DNA"/>
</dbReference>
<dbReference type="Pfam" id="PF25137">
    <property type="entry name" value="ADH_Fe_C"/>
    <property type="match status" value="1"/>
</dbReference>
<dbReference type="Gene3D" id="3.40.50.1970">
    <property type="match status" value="1"/>
</dbReference>
<evidence type="ECO:0000256" key="6">
    <source>
        <dbReference type="ARBA" id="ARBA00074848"/>
    </source>
</evidence>
<dbReference type="RefSeq" id="WP_245926164.1">
    <property type="nucleotide sequence ID" value="NZ_OMOR01000002.1"/>
</dbReference>
<dbReference type="InterPro" id="IPR056798">
    <property type="entry name" value="ADH_Fe_C"/>
</dbReference>
<evidence type="ECO:0000313" key="10">
    <source>
        <dbReference type="EMBL" id="SPH27400.1"/>
    </source>
</evidence>
<evidence type="ECO:0000256" key="5">
    <source>
        <dbReference type="ARBA" id="ARBA00049243"/>
    </source>
</evidence>
<dbReference type="FunFam" id="3.40.50.1970:FF:000003">
    <property type="entry name" value="Alcohol dehydrogenase, iron-containing"/>
    <property type="match status" value="1"/>
</dbReference>
<accession>A0A2R8BPD0</accession>
<feature type="domain" description="Fe-containing alcohol dehydrogenase-like C-terminal" evidence="9">
    <location>
        <begin position="227"/>
        <end position="422"/>
    </location>
</feature>
<evidence type="ECO:0000259" key="9">
    <source>
        <dbReference type="Pfam" id="PF25137"/>
    </source>
</evidence>
<organism evidence="10 11">
    <name type="scientific">Ascidiaceihabitans donghaensis</name>
    <dbReference type="NCBI Taxonomy" id="1510460"/>
    <lineage>
        <taxon>Bacteria</taxon>
        <taxon>Pseudomonadati</taxon>
        <taxon>Pseudomonadota</taxon>
        <taxon>Alphaproteobacteria</taxon>
        <taxon>Rhodobacterales</taxon>
        <taxon>Paracoccaceae</taxon>
        <taxon>Ascidiaceihabitans</taxon>
    </lineage>
</organism>
<dbReference type="Gene3D" id="1.20.1090.10">
    <property type="entry name" value="Dehydroquinate synthase-like - alpha domain"/>
    <property type="match status" value="1"/>
</dbReference>
<dbReference type="Pfam" id="PF00465">
    <property type="entry name" value="Fe-ADH"/>
    <property type="match status" value="1"/>
</dbReference>
<gene>
    <name evidence="10" type="primary">adhB</name>
    <name evidence="10" type="ORF">ASD8599_03866</name>
</gene>
<dbReference type="PANTHER" id="PTHR11496">
    <property type="entry name" value="ALCOHOL DEHYDROGENASE"/>
    <property type="match status" value="1"/>
</dbReference>
<evidence type="ECO:0000256" key="3">
    <source>
        <dbReference type="ARBA" id="ARBA00023002"/>
    </source>
</evidence>
<comment type="catalytic activity">
    <reaction evidence="4">
        <text>a secondary alcohol + NAD(+) = a ketone + NADH + H(+)</text>
        <dbReference type="Rhea" id="RHEA:10740"/>
        <dbReference type="ChEBI" id="CHEBI:15378"/>
        <dbReference type="ChEBI" id="CHEBI:17087"/>
        <dbReference type="ChEBI" id="CHEBI:35681"/>
        <dbReference type="ChEBI" id="CHEBI:57540"/>
        <dbReference type="ChEBI" id="CHEBI:57945"/>
        <dbReference type="EC" id="1.1.1.1"/>
    </reaction>
</comment>
<dbReference type="PANTHER" id="PTHR11496:SF102">
    <property type="entry name" value="ALCOHOL DEHYDROGENASE 4"/>
    <property type="match status" value="1"/>
</dbReference>
<evidence type="ECO:0000313" key="11">
    <source>
        <dbReference type="Proteomes" id="UP000244880"/>
    </source>
</evidence>
<keyword evidence="3 10" id="KW-0560">Oxidoreductase</keyword>
<dbReference type="AlphaFoldDB" id="A0A2R8BPD0"/>
<comment type="catalytic activity">
    <reaction evidence="5">
        <text>a primary alcohol + NAD(+) = an aldehyde + NADH + H(+)</text>
        <dbReference type="Rhea" id="RHEA:10736"/>
        <dbReference type="ChEBI" id="CHEBI:15378"/>
        <dbReference type="ChEBI" id="CHEBI:15734"/>
        <dbReference type="ChEBI" id="CHEBI:17478"/>
        <dbReference type="ChEBI" id="CHEBI:57540"/>
        <dbReference type="ChEBI" id="CHEBI:57945"/>
        <dbReference type="EC" id="1.1.1.1"/>
    </reaction>
</comment>